<dbReference type="Pfam" id="PF08530">
    <property type="entry name" value="PepX_C"/>
    <property type="match status" value="1"/>
</dbReference>
<keyword evidence="6" id="KW-1185">Reference proteome</keyword>
<evidence type="ECO:0000256" key="3">
    <source>
        <dbReference type="SAM" id="SignalP"/>
    </source>
</evidence>
<keyword evidence="3" id="KW-0732">Signal</keyword>
<keyword evidence="1" id="KW-0378">Hydrolase</keyword>
<comment type="caution">
    <text evidence="5">The sequence shown here is derived from an EMBL/GenBank/DDBJ whole genome shotgun (WGS) entry which is preliminary data.</text>
</comment>
<protein>
    <submittedName>
        <fullName evidence="5">Xaa-Pro dipeptidase</fullName>
    </submittedName>
</protein>
<gene>
    <name evidence="5" type="ORF">E1261_18450</name>
</gene>
<reference evidence="5 6" key="1">
    <citation type="submission" date="2019-03" db="EMBL/GenBank/DDBJ databases">
        <title>Draft genome sequences of novel Actinobacteria.</title>
        <authorList>
            <person name="Sahin N."/>
            <person name="Ay H."/>
            <person name="Saygin H."/>
        </authorList>
    </citation>
    <scope>NUCLEOTIDE SEQUENCE [LARGE SCALE GENOMIC DNA]</scope>
    <source>
        <strain evidence="5 6">JCM 30547</strain>
    </source>
</reference>
<name>A0A4R4Q0H2_9ACTN</name>
<organism evidence="5 6">
    <name type="scientific">Kribbella albertanoniae</name>
    <dbReference type="NCBI Taxonomy" id="1266829"/>
    <lineage>
        <taxon>Bacteria</taxon>
        <taxon>Bacillati</taxon>
        <taxon>Actinomycetota</taxon>
        <taxon>Actinomycetes</taxon>
        <taxon>Propionibacteriales</taxon>
        <taxon>Kribbellaceae</taxon>
        <taxon>Kribbella</taxon>
    </lineage>
</organism>
<dbReference type="InterPro" id="IPR008979">
    <property type="entry name" value="Galactose-bd-like_sf"/>
</dbReference>
<dbReference type="Proteomes" id="UP000295075">
    <property type="component" value="Unassembled WGS sequence"/>
</dbReference>
<dbReference type="InterPro" id="IPR000383">
    <property type="entry name" value="Xaa-Pro-like_dom"/>
</dbReference>
<dbReference type="OrthoDB" id="5240615at2"/>
<evidence type="ECO:0000256" key="2">
    <source>
        <dbReference type="SAM" id="MobiDB-lite"/>
    </source>
</evidence>
<dbReference type="Gene3D" id="3.40.50.1820">
    <property type="entry name" value="alpha/beta hydrolase"/>
    <property type="match status" value="2"/>
</dbReference>
<evidence type="ECO:0000313" key="5">
    <source>
        <dbReference type="EMBL" id="TDC28416.1"/>
    </source>
</evidence>
<dbReference type="AlphaFoldDB" id="A0A4R4Q0H2"/>
<dbReference type="RefSeq" id="WP_132408118.1">
    <property type="nucleotide sequence ID" value="NZ_SMKA01000077.1"/>
</dbReference>
<dbReference type="EMBL" id="SMKA01000077">
    <property type="protein sequence ID" value="TDC28416.1"/>
    <property type="molecule type" value="Genomic_DNA"/>
</dbReference>
<dbReference type="Pfam" id="PF02129">
    <property type="entry name" value="Peptidase_S15"/>
    <property type="match status" value="1"/>
</dbReference>
<dbReference type="SUPFAM" id="SSF53474">
    <property type="entry name" value="alpha/beta-Hydrolases"/>
    <property type="match status" value="1"/>
</dbReference>
<dbReference type="GO" id="GO:0008239">
    <property type="term" value="F:dipeptidyl-peptidase activity"/>
    <property type="evidence" value="ECO:0007669"/>
    <property type="project" value="InterPro"/>
</dbReference>
<evidence type="ECO:0000259" key="4">
    <source>
        <dbReference type="SMART" id="SM00939"/>
    </source>
</evidence>
<dbReference type="SUPFAM" id="SSF49785">
    <property type="entry name" value="Galactose-binding domain-like"/>
    <property type="match status" value="1"/>
</dbReference>
<feature type="region of interest" description="Disordered" evidence="2">
    <location>
        <begin position="618"/>
        <end position="639"/>
    </location>
</feature>
<proteinExistence type="predicted"/>
<evidence type="ECO:0000256" key="1">
    <source>
        <dbReference type="ARBA" id="ARBA00022801"/>
    </source>
</evidence>
<dbReference type="InterPro" id="IPR029058">
    <property type="entry name" value="AB_hydrolase_fold"/>
</dbReference>
<feature type="chain" id="PRO_5020835174" evidence="3">
    <location>
        <begin position="28"/>
        <end position="650"/>
    </location>
</feature>
<accession>A0A4R4Q0H2</accession>
<dbReference type="Gene3D" id="2.60.120.260">
    <property type="entry name" value="Galactose-binding domain-like"/>
    <property type="match status" value="1"/>
</dbReference>
<feature type="domain" description="Xaa-Pro dipeptidyl-peptidase C-terminal" evidence="4">
    <location>
        <begin position="353"/>
        <end position="625"/>
    </location>
</feature>
<evidence type="ECO:0000313" key="6">
    <source>
        <dbReference type="Proteomes" id="UP000295075"/>
    </source>
</evidence>
<sequence>MRRTPFRTGTILLAAAALIPAATLSAAARPSTEAATPPAKPFVQGTQTVAAYDYDNAIHERIAVDVPKTDNDENGVTDQITVDIIRPGEAAQAGVDVPVIIQASPYYAGDPATYFDDKGIRQVYGTWLDNYFVPRGYAVAFVDMPGTNRSTGCTDVGGDFEVLGTKAVIDWLNNRVPGYNPDGSKAKADWSTGKAGMIGTSWNGTIANSVASTGVRGLETIVPIAAISSWYDYTRSFGVPFYDEYMGFLYDYVSNDKTPRCVALTDEIEQDSDTRTGSYSKFWDPRNYNLDASKVRASVFAIHGLDDENVKTRHYGEWWDAIAKRNVPRKIFLHQGVHLDGFSFRDAYVNQLHPWFDYWLQGLKNDVMKQPQATIMREDGSYTTEAKWPAAGVKQTKLNLGKAAGAKAGGLSIAAATGDPISFTGTADESTDAVVLDPTTPKPDRAVFLSDTLDKAVRISGTGKVTVRVKSNRPAAGIKARIVDYGTATRFRNVTNVPNTRVCWGDGNTLDTGCYAQTQVNTAVSDAAVVVRTLADVGHYKSLNRKESLKSGKWYDLTFELNADDVVFGAGHRLGLVLTVEPDNPSIPFTGATLTLDPTRSYLTLPLTGYTQSLATPGAPQARVQASDLAQPEPEKDPVKLMEQMVEASR</sequence>
<dbReference type="SMART" id="SM00939">
    <property type="entry name" value="PepX_C"/>
    <property type="match status" value="1"/>
</dbReference>
<feature type="signal peptide" evidence="3">
    <location>
        <begin position="1"/>
        <end position="27"/>
    </location>
</feature>
<dbReference type="InterPro" id="IPR013736">
    <property type="entry name" value="Xaa-Pro_dipept_C"/>
</dbReference>